<organism evidence="8 9">
    <name type="scientific">Amycolatopsis magusensis</name>
    <dbReference type="NCBI Taxonomy" id="882444"/>
    <lineage>
        <taxon>Bacteria</taxon>
        <taxon>Bacillati</taxon>
        <taxon>Actinomycetota</taxon>
        <taxon>Actinomycetes</taxon>
        <taxon>Pseudonocardiales</taxon>
        <taxon>Pseudonocardiaceae</taxon>
        <taxon>Amycolatopsis</taxon>
    </lineage>
</organism>
<dbReference type="Pfam" id="PF01061">
    <property type="entry name" value="ABC2_membrane"/>
    <property type="match status" value="1"/>
</dbReference>
<keyword evidence="2 6" id="KW-0812">Transmembrane</keyword>
<sequence length="271" mass="28663">MSTTAGTLPSTLSIGLARGAAELRQFFRQKEFVIFTFSLPAFLLVLLGSIFGDTLPGSSITSSQVFAASMIGAGIISTSFVTMGTGVALDREDGTLKRLRGTPMPATSYFIGKLLLVAVASVAEVLVMLVVGMVMFDVRLPSDPLDWFTLLWVFVLGVIGCGMLGIAVSSVAKGVNGASAASQIVFLGLQFTSGVFVMISQLPPAMTAVSSLFPVKWICQGLRSVFLPDELAAYELAGKWELGLTAGVLSAWCVAGLLLCLLTFRWSNRSN</sequence>
<protein>
    <recommendedName>
        <fullName evidence="6">Transport permease protein</fullName>
    </recommendedName>
</protein>
<dbReference type="PANTHER" id="PTHR43027:SF2">
    <property type="entry name" value="TRANSPORT PERMEASE PROTEIN"/>
    <property type="match status" value="1"/>
</dbReference>
<evidence type="ECO:0000256" key="3">
    <source>
        <dbReference type="ARBA" id="ARBA00022989"/>
    </source>
</evidence>
<evidence type="ECO:0000256" key="5">
    <source>
        <dbReference type="ARBA" id="ARBA00023251"/>
    </source>
</evidence>
<evidence type="ECO:0000256" key="1">
    <source>
        <dbReference type="ARBA" id="ARBA00004141"/>
    </source>
</evidence>
<gene>
    <name evidence="8" type="ORF">JOM49_000536</name>
</gene>
<comment type="subcellular location">
    <subcellularLocation>
        <location evidence="6">Cell membrane</location>
        <topology evidence="6">Multi-pass membrane protein</topology>
    </subcellularLocation>
    <subcellularLocation>
        <location evidence="1">Membrane</location>
        <topology evidence="1">Multi-pass membrane protein</topology>
    </subcellularLocation>
</comment>
<dbReference type="InterPro" id="IPR047817">
    <property type="entry name" value="ABC2_TM_bact-type"/>
</dbReference>
<dbReference type="PANTHER" id="PTHR43027">
    <property type="entry name" value="DOXORUBICIN RESISTANCE ABC TRANSPORTER PERMEASE PROTEIN DRRC-RELATED"/>
    <property type="match status" value="1"/>
</dbReference>
<dbReference type="InterPro" id="IPR013525">
    <property type="entry name" value="ABC2_TM"/>
</dbReference>
<dbReference type="EMBL" id="JAGGMS010000001">
    <property type="protein sequence ID" value="MBP2179010.1"/>
    <property type="molecule type" value="Genomic_DNA"/>
</dbReference>
<evidence type="ECO:0000256" key="2">
    <source>
        <dbReference type="ARBA" id="ARBA00022692"/>
    </source>
</evidence>
<feature type="transmembrane region" description="Helical" evidence="6">
    <location>
        <begin position="110"/>
        <end position="135"/>
    </location>
</feature>
<keyword evidence="5" id="KW-0046">Antibiotic resistance</keyword>
<dbReference type="PROSITE" id="PS51012">
    <property type="entry name" value="ABC_TM2"/>
    <property type="match status" value="1"/>
</dbReference>
<feature type="transmembrane region" description="Helical" evidence="6">
    <location>
        <begin position="32"/>
        <end position="52"/>
    </location>
</feature>
<reference evidence="8 9" key="1">
    <citation type="submission" date="2021-03" db="EMBL/GenBank/DDBJ databases">
        <title>Sequencing the genomes of 1000 actinobacteria strains.</title>
        <authorList>
            <person name="Klenk H.-P."/>
        </authorList>
    </citation>
    <scope>NUCLEOTIDE SEQUENCE [LARGE SCALE GENOMIC DNA]</scope>
    <source>
        <strain evidence="8 9">DSM 45510</strain>
    </source>
</reference>
<evidence type="ECO:0000313" key="9">
    <source>
        <dbReference type="Proteomes" id="UP000741013"/>
    </source>
</evidence>
<feature type="domain" description="ABC transmembrane type-2" evidence="7">
    <location>
        <begin position="31"/>
        <end position="267"/>
    </location>
</feature>
<evidence type="ECO:0000256" key="4">
    <source>
        <dbReference type="ARBA" id="ARBA00023136"/>
    </source>
</evidence>
<comment type="caution">
    <text evidence="8">The sequence shown here is derived from an EMBL/GenBank/DDBJ whole genome shotgun (WGS) entry which is preliminary data.</text>
</comment>
<accession>A0ABS4PHY8</accession>
<dbReference type="PIRSF" id="PIRSF006648">
    <property type="entry name" value="DrrB"/>
    <property type="match status" value="1"/>
</dbReference>
<keyword evidence="6" id="KW-1003">Cell membrane</keyword>
<keyword evidence="4 6" id="KW-0472">Membrane</keyword>
<feature type="transmembrane region" description="Helical" evidence="6">
    <location>
        <begin position="147"/>
        <end position="172"/>
    </location>
</feature>
<keyword evidence="6" id="KW-0813">Transport</keyword>
<name>A0ABS4PHY8_9PSEU</name>
<feature type="transmembrane region" description="Helical" evidence="6">
    <location>
        <begin position="242"/>
        <end position="264"/>
    </location>
</feature>
<dbReference type="InterPro" id="IPR000412">
    <property type="entry name" value="ABC_2_transport"/>
</dbReference>
<comment type="similarity">
    <text evidence="6">Belongs to the ABC-2 integral membrane protein family.</text>
</comment>
<feature type="transmembrane region" description="Helical" evidence="6">
    <location>
        <begin position="64"/>
        <end position="89"/>
    </location>
</feature>
<dbReference type="RefSeq" id="WP_209662746.1">
    <property type="nucleotide sequence ID" value="NZ_JAGGMS010000001.1"/>
</dbReference>
<proteinExistence type="inferred from homology"/>
<keyword evidence="9" id="KW-1185">Reference proteome</keyword>
<keyword evidence="3 6" id="KW-1133">Transmembrane helix</keyword>
<dbReference type="Proteomes" id="UP000741013">
    <property type="component" value="Unassembled WGS sequence"/>
</dbReference>
<evidence type="ECO:0000259" key="7">
    <source>
        <dbReference type="PROSITE" id="PS51012"/>
    </source>
</evidence>
<dbReference type="InterPro" id="IPR052902">
    <property type="entry name" value="ABC-2_transporter"/>
</dbReference>
<evidence type="ECO:0000313" key="8">
    <source>
        <dbReference type="EMBL" id="MBP2179010.1"/>
    </source>
</evidence>
<evidence type="ECO:0000256" key="6">
    <source>
        <dbReference type="RuleBase" id="RU361157"/>
    </source>
</evidence>
<feature type="transmembrane region" description="Helical" evidence="6">
    <location>
        <begin position="184"/>
        <end position="202"/>
    </location>
</feature>